<dbReference type="GO" id="GO:0005506">
    <property type="term" value="F:iron ion binding"/>
    <property type="evidence" value="ECO:0007669"/>
    <property type="project" value="InterPro"/>
</dbReference>
<sequence>MYGYLDNISRSLLAALCVGLIVYYINKWWQDPLRHIPGPRSLPIIGNVLSIDVQRMHLQFYQMAQEYGDVMKIYLFHNPVVIINSTEACLEALIKRGTSFQGRVYLPRLNSVTKKNVVNLGYDDPIYVPLRKLATKAIKAYGPGITHLENTMQEVMCDLIDRIEGDQAQDIDKLTSGFLGCGMIALMFGEKPDYKDADCQFLHDLNEEMIDAVDPFDNAAILDLFPFLFKFKFLFRSTHQKIEKLVQKLDHFFSQKISEAERTFDPNNKRGCLDYFIEVQKEEVDDNGKPIFNYDCIQGILTDFVVAGIETSLTSLRQMFLDFLHDPLLQRNLQNQIDSQFAPNHIFTIQDRYKSFTIQGRYKSFTIQGRYKSFTIQGRYKSFTIQGRYKSFTIQGKYKSFTIYKAGI</sequence>
<dbReference type="InterPro" id="IPR036396">
    <property type="entry name" value="Cyt_P450_sf"/>
</dbReference>
<dbReference type="InterPro" id="IPR002401">
    <property type="entry name" value="Cyt_P450_E_grp-I"/>
</dbReference>
<dbReference type="GO" id="GO:0016705">
    <property type="term" value="F:oxidoreductase activity, acting on paired donors, with incorporation or reduction of molecular oxygen"/>
    <property type="evidence" value="ECO:0007669"/>
    <property type="project" value="InterPro"/>
</dbReference>
<dbReference type="GO" id="GO:0004497">
    <property type="term" value="F:monooxygenase activity"/>
    <property type="evidence" value="ECO:0007669"/>
    <property type="project" value="UniProtKB-KW"/>
</dbReference>
<accession>A0A7J7JYW4</accession>
<dbReference type="AlphaFoldDB" id="A0A7J7JYW4"/>
<evidence type="ECO:0000256" key="5">
    <source>
        <dbReference type="ARBA" id="ARBA00023004"/>
    </source>
</evidence>
<dbReference type="PANTHER" id="PTHR24289:SF1">
    <property type="entry name" value="STEROID 17-ALPHA-HYDROXYLASE_17,20 LYASE"/>
    <property type="match status" value="1"/>
</dbReference>
<evidence type="ECO:0000256" key="1">
    <source>
        <dbReference type="ARBA" id="ARBA00010617"/>
    </source>
</evidence>
<dbReference type="InterPro" id="IPR001128">
    <property type="entry name" value="Cyt_P450"/>
</dbReference>
<keyword evidence="3" id="KW-0479">Metal-binding</keyword>
<dbReference type="Pfam" id="PF00067">
    <property type="entry name" value="p450"/>
    <property type="match status" value="1"/>
</dbReference>
<keyword evidence="4" id="KW-0560">Oxidoreductase</keyword>
<dbReference type="PANTHER" id="PTHR24289">
    <property type="entry name" value="STEROID 17-ALPHA-HYDROXYLASE/17,20 LYASE"/>
    <property type="match status" value="1"/>
</dbReference>
<evidence type="ECO:0000256" key="6">
    <source>
        <dbReference type="ARBA" id="ARBA00023033"/>
    </source>
</evidence>
<organism evidence="7 8">
    <name type="scientific">Bugula neritina</name>
    <name type="common">Brown bryozoan</name>
    <name type="synonym">Sertularia neritina</name>
    <dbReference type="NCBI Taxonomy" id="10212"/>
    <lineage>
        <taxon>Eukaryota</taxon>
        <taxon>Metazoa</taxon>
        <taxon>Spiralia</taxon>
        <taxon>Lophotrochozoa</taxon>
        <taxon>Bryozoa</taxon>
        <taxon>Gymnolaemata</taxon>
        <taxon>Cheilostomatida</taxon>
        <taxon>Flustrina</taxon>
        <taxon>Buguloidea</taxon>
        <taxon>Bugulidae</taxon>
        <taxon>Bugula</taxon>
    </lineage>
</organism>
<dbReference type="SUPFAM" id="SSF48264">
    <property type="entry name" value="Cytochrome P450"/>
    <property type="match status" value="1"/>
</dbReference>
<proteinExistence type="inferred from homology"/>
<reference evidence="7" key="1">
    <citation type="submission" date="2020-06" db="EMBL/GenBank/DDBJ databases">
        <title>Draft genome of Bugula neritina, a colonial animal packing powerful symbionts and potential medicines.</title>
        <authorList>
            <person name="Rayko M."/>
        </authorList>
    </citation>
    <scope>NUCLEOTIDE SEQUENCE [LARGE SCALE GENOMIC DNA]</scope>
    <source>
        <strain evidence="7">Kwan_BN1</strain>
    </source>
</reference>
<name>A0A7J7JYW4_BUGNE</name>
<evidence type="ECO:0000313" key="7">
    <source>
        <dbReference type="EMBL" id="KAF6031572.1"/>
    </source>
</evidence>
<keyword evidence="6" id="KW-0503">Monooxygenase</keyword>
<evidence type="ECO:0000256" key="3">
    <source>
        <dbReference type="ARBA" id="ARBA00022723"/>
    </source>
</evidence>
<evidence type="ECO:0000256" key="4">
    <source>
        <dbReference type="ARBA" id="ARBA00023002"/>
    </source>
</evidence>
<keyword evidence="5" id="KW-0408">Iron</keyword>
<comment type="caution">
    <text evidence="7">The sequence shown here is derived from an EMBL/GenBank/DDBJ whole genome shotgun (WGS) entry which is preliminary data.</text>
</comment>
<keyword evidence="8" id="KW-1185">Reference proteome</keyword>
<keyword evidence="2" id="KW-0349">Heme</keyword>
<dbReference type="EMBL" id="VXIV02001588">
    <property type="protein sequence ID" value="KAF6031572.1"/>
    <property type="molecule type" value="Genomic_DNA"/>
</dbReference>
<comment type="similarity">
    <text evidence="1">Belongs to the cytochrome P450 family.</text>
</comment>
<dbReference type="PRINTS" id="PR00463">
    <property type="entry name" value="EP450I"/>
</dbReference>
<protein>
    <submittedName>
        <fullName evidence="7">CYP2C8</fullName>
    </submittedName>
</protein>
<evidence type="ECO:0000313" key="8">
    <source>
        <dbReference type="Proteomes" id="UP000593567"/>
    </source>
</evidence>
<dbReference type="Proteomes" id="UP000593567">
    <property type="component" value="Unassembled WGS sequence"/>
</dbReference>
<dbReference type="GO" id="GO:0020037">
    <property type="term" value="F:heme binding"/>
    <property type="evidence" value="ECO:0007669"/>
    <property type="project" value="InterPro"/>
</dbReference>
<dbReference type="Gene3D" id="1.10.630.10">
    <property type="entry name" value="Cytochrome P450"/>
    <property type="match status" value="1"/>
</dbReference>
<evidence type="ECO:0000256" key="2">
    <source>
        <dbReference type="ARBA" id="ARBA00022617"/>
    </source>
</evidence>
<gene>
    <name evidence="7" type="ORF">EB796_010122</name>
</gene>
<dbReference type="OrthoDB" id="6152003at2759"/>